<dbReference type="PROSITE" id="PS50089">
    <property type="entry name" value="ZF_RING_2"/>
    <property type="match status" value="1"/>
</dbReference>
<feature type="region of interest" description="Disordered" evidence="5">
    <location>
        <begin position="136"/>
        <end position="198"/>
    </location>
</feature>
<evidence type="ECO:0000256" key="5">
    <source>
        <dbReference type="SAM" id="MobiDB-lite"/>
    </source>
</evidence>
<feature type="compositionally biased region" description="Low complexity" evidence="5">
    <location>
        <begin position="140"/>
        <end position="167"/>
    </location>
</feature>
<name>A0A7S1V237_9STRA</name>
<gene>
    <name evidence="8" type="ORF">GOCE00092_LOCUS12529</name>
</gene>
<dbReference type="AlphaFoldDB" id="A0A7S1V237"/>
<keyword evidence="6" id="KW-0812">Transmembrane</keyword>
<protein>
    <recommendedName>
        <fullName evidence="7">RING-type domain-containing protein</fullName>
    </recommendedName>
</protein>
<dbReference type="GO" id="GO:0008270">
    <property type="term" value="F:zinc ion binding"/>
    <property type="evidence" value="ECO:0007669"/>
    <property type="project" value="UniProtKB-KW"/>
</dbReference>
<evidence type="ECO:0000313" key="8">
    <source>
        <dbReference type="EMBL" id="CAD9283617.1"/>
    </source>
</evidence>
<feature type="compositionally biased region" description="Polar residues" evidence="5">
    <location>
        <begin position="184"/>
        <end position="193"/>
    </location>
</feature>
<dbReference type="SUPFAM" id="SSF57850">
    <property type="entry name" value="RING/U-box"/>
    <property type="match status" value="1"/>
</dbReference>
<keyword evidence="3" id="KW-0862">Zinc</keyword>
<evidence type="ECO:0000256" key="1">
    <source>
        <dbReference type="ARBA" id="ARBA00022723"/>
    </source>
</evidence>
<dbReference type="EMBL" id="HBGK01024153">
    <property type="protein sequence ID" value="CAD9283617.1"/>
    <property type="molecule type" value="Transcribed_RNA"/>
</dbReference>
<keyword evidence="6" id="KW-1133">Transmembrane helix</keyword>
<evidence type="ECO:0000259" key="7">
    <source>
        <dbReference type="PROSITE" id="PS50089"/>
    </source>
</evidence>
<dbReference type="CDD" id="cd22249">
    <property type="entry name" value="UDM1_RNF168_RNF169-like"/>
    <property type="match status" value="1"/>
</dbReference>
<dbReference type="InterPro" id="IPR053238">
    <property type="entry name" value="RING-H2_zinc_finger"/>
</dbReference>
<accession>A0A7S1V237</accession>
<evidence type="ECO:0000256" key="3">
    <source>
        <dbReference type="ARBA" id="ARBA00022833"/>
    </source>
</evidence>
<dbReference type="InterPro" id="IPR013083">
    <property type="entry name" value="Znf_RING/FYVE/PHD"/>
</dbReference>
<evidence type="ECO:0000256" key="4">
    <source>
        <dbReference type="PROSITE-ProRule" id="PRU00175"/>
    </source>
</evidence>
<keyword evidence="6" id="KW-0472">Membrane</keyword>
<dbReference type="PANTHER" id="PTHR14155:SF627">
    <property type="entry name" value="OS06G0192800 PROTEIN"/>
    <property type="match status" value="1"/>
</dbReference>
<evidence type="ECO:0000256" key="6">
    <source>
        <dbReference type="SAM" id="Phobius"/>
    </source>
</evidence>
<feature type="domain" description="RING-type" evidence="7">
    <location>
        <begin position="249"/>
        <end position="296"/>
    </location>
</feature>
<keyword evidence="2 4" id="KW-0863">Zinc-finger</keyword>
<dbReference type="Pfam" id="PF13639">
    <property type="entry name" value="zf-RING_2"/>
    <property type="match status" value="1"/>
</dbReference>
<organism evidence="8">
    <name type="scientific">Grammatophora oceanica</name>
    <dbReference type="NCBI Taxonomy" id="210454"/>
    <lineage>
        <taxon>Eukaryota</taxon>
        <taxon>Sar</taxon>
        <taxon>Stramenopiles</taxon>
        <taxon>Ochrophyta</taxon>
        <taxon>Bacillariophyta</taxon>
        <taxon>Fragilariophyceae</taxon>
        <taxon>Fragilariophycidae</taxon>
        <taxon>Rhabdonematales</taxon>
        <taxon>Grammatophoraceae</taxon>
        <taxon>Grammatophora</taxon>
    </lineage>
</organism>
<proteinExistence type="predicted"/>
<reference evidence="8" key="1">
    <citation type="submission" date="2021-01" db="EMBL/GenBank/DDBJ databases">
        <authorList>
            <person name="Corre E."/>
            <person name="Pelletier E."/>
            <person name="Niang G."/>
            <person name="Scheremetjew M."/>
            <person name="Finn R."/>
            <person name="Kale V."/>
            <person name="Holt S."/>
            <person name="Cochrane G."/>
            <person name="Meng A."/>
            <person name="Brown T."/>
            <person name="Cohen L."/>
        </authorList>
    </citation>
    <scope>NUCLEOTIDE SEQUENCE</scope>
    <source>
        <strain evidence="8">CCMP 410</strain>
    </source>
</reference>
<keyword evidence="1" id="KW-0479">Metal-binding</keyword>
<feature type="compositionally biased region" description="Low complexity" evidence="5">
    <location>
        <begin position="217"/>
        <end position="227"/>
    </location>
</feature>
<dbReference type="Gene3D" id="3.30.40.10">
    <property type="entry name" value="Zinc/RING finger domain, C3HC4 (zinc finger)"/>
    <property type="match status" value="1"/>
</dbReference>
<sequence length="386" mass="43516">MNHHHDELHNSFHLSRDSSMMATNYDIMNDLLQHHHRFLQPSSTETRGRTILTILYLIVLGLCFVVPIFYYCRVHWEDRVARRQREEEMEAIEASIAMNQEETRAARRKYREEKRARLEQLFQPFTLILEKEHFPHLTGSSSEQQKQPQSPSSIQKNKTSEKQTTSTEEGEDDVELGTKHPLDDTNNNNSTDFMQDPSGEETTFILVPPAGISSPSSIMTSSSLLLQPQPPPTTPSSSSTCLRQVPNLCAICICNYEVEDSVVFSSNSACEHVFHHDCIHHWLMKQRGAPLCPCCRREFVIDPYDDNNIIMDNNNNDDDDDHELMTTTMDEGDNNNTGTVLLAANPMDGDDDEDGSMEGSGGTTSEERLTLAATTTTTGLYGSNAV</sequence>
<evidence type="ECO:0000256" key="2">
    <source>
        <dbReference type="ARBA" id="ARBA00022771"/>
    </source>
</evidence>
<feature type="region of interest" description="Disordered" evidence="5">
    <location>
        <begin position="217"/>
        <end position="240"/>
    </location>
</feature>
<feature type="transmembrane region" description="Helical" evidence="6">
    <location>
        <begin position="51"/>
        <end position="72"/>
    </location>
</feature>
<dbReference type="InterPro" id="IPR001841">
    <property type="entry name" value="Znf_RING"/>
</dbReference>
<dbReference type="PANTHER" id="PTHR14155">
    <property type="entry name" value="RING FINGER DOMAIN-CONTAINING"/>
    <property type="match status" value="1"/>
</dbReference>
<feature type="region of interest" description="Disordered" evidence="5">
    <location>
        <begin position="347"/>
        <end position="370"/>
    </location>
</feature>